<accession>A0A3S9NZ59</accession>
<reference evidence="2 3" key="1">
    <citation type="submission" date="2018-12" db="EMBL/GenBank/DDBJ databases">
        <title>Flammeovirga pectinis sp. nov., isolated from the gut of the Korean scallop, Patinopecten yessoensis.</title>
        <authorList>
            <person name="Bae J.-W."/>
            <person name="Jeong Y.-S."/>
            <person name="Kang W."/>
        </authorList>
    </citation>
    <scope>NUCLEOTIDE SEQUENCE [LARGE SCALE GENOMIC DNA]</scope>
    <source>
        <strain evidence="2 3">L12M1</strain>
    </source>
</reference>
<keyword evidence="3" id="KW-1185">Reference proteome</keyword>
<dbReference type="AlphaFoldDB" id="A0A3S9NZ59"/>
<sequence>MINIENNIGKVIPPAPIAFTFDAIGWFVLLGIIVLFLIFLSLAIWRYKEKNKYREEALSLLHTIDSSEPTSENVYAIDKILRRTAFTAFQDQQVKQLMQLDWKNYLDKKIKKNDLNDVDFLTVNQLVFSSSKNSIELKSKYKKYYKYAEAWIRKHAL</sequence>
<evidence type="ECO:0000313" key="3">
    <source>
        <dbReference type="Proteomes" id="UP000267268"/>
    </source>
</evidence>
<proteinExistence type="predicted"/>
<protein>
    <submittedName>
        <fullName evidence="2">DUF4381 domain-containing protein</fullName>
    </submittedName>
</protein>
<name>A0A3S9NZ59_9BACT</name>
<evidence type="ECO:0000256" key="1">
    <source>
        <dbReference type="SAM" id="Phobius"/>
    </source>
</evidence>
<dbReference type="EMBL" id="CP034562">
    <property type="protein sequence ID" value="AZQ61155.1"/>
    <property type="molecule type" value="Genomic_DNA"/>
</dbReference>
<feature type="transmembrane region" description="Helical" evidence="1">
    <location>
        <begin position="23"/>
        <end position="45"/>
    </location>
</feature>
<dbReference type="Pfam" id="PF14316">
    <property type="entry name" value="DUF4381"/>
    <property type="match status" value="1"/>
</dbReference>
<dbReference type="KEGG" id="fll:EI427_02645"/>
<dbReference type="OrthoDB" id="978983at2"/>
<gene>
    <name evidence="2" type="ORF">EI427_02645</name>
</gene>
<keyword evidence="1" id="KW-0472">Membrane</keyword>
<keyword evidence="1" id="KW-0812">Transmembrane</keyword>
<dbReference type="InterPro" id="IPR025489">
    <property type="entry name" value="DUF4381"/>
</dbReference>
<organism evidence="2 3">
    <name type="scientific">Flammeovirga pectinis</name>
    <dbReference type="NCBI Taxonomy" id="2494373"/>
    <lineage>
        <taxon>Bacteria</taxon>
        <taxon>Pseudomonadati</taxon>
        <taxon>Bacteroidota</taxon>
        <taxon>Cytophagia</taxon>
        <taxon>Cytophagales</taxon>
        <taxon>Flammeovirgaceae</taxon>
        <taxon>Flammeovirga</taxon>
    </lineage>
</organism>
<keyword evidence="1" id="KW-1133">Transmembrane helix</keyword>
<dbReference type="RefSeq" id="WP_126611319.1">
    <property type="nucleotide sequence ID" value="NZ_CP034562.1"/>
</dbReference>
<dbReference type="Proteomes" id="UP000267268">
    <property type="component" value="Chromosome 1"/>
</dbReference>
<evidence type="ECO:0000313" key="2">
    <source>
        <dbReference type="EMBL" id="AZQ61155.1"/>
    </source>
</evidence>